<dbReference type="AlphaFoldDB" id="A0A5J4QL53"/>
<dbReference type="Gene3D" id="3.40.630.10">
    <property type="entry name" value="Zn peptidases"/>
    <property type="match status" value="1"/>
</dbReference>
<accession>A0A5J4QL53</accession>
<reference evidence="1" key="1">
    <citation type="submission" date="2019-03" db="EMBL/GenBank/DDBJ databases">
        <title>Single cell metagenomics reveals metabolic interactions within the superorganism composed of flagellate Streblomastix strix and complex community of Bacteroidetes bacteria on its surface.</title>
        <authorList>
            <person name="Treitli S.C."/>
            <person name="Kolisko M."/>
            <person name="Husnik F."/>
            <person name="Keeling P."/>
            <person name="Hampl V."/>
        </authorList>
    </citation>
    <scope>NUCLEOTIDE SEQUENCE</scope>
    <source>
        <strain evidence="1">STM</strain>
    </source>
</reference>
<sequence length="691" mass="77257">YYFVAAQNDFVKKELAEGIYFIDPVRNPDGQERFASWINSNAGIDVINDSPLDREHNEGWPRGRGNHYWFDMNRDWVNIVQPESQARVAFYQDWLPHVQADHHEMGTNSSFFFEPTDPEGTESRFVPKSTYKLNSLFADYYSKALDKIGSFYYTKESYDNKNPTFGSTYPDYNGAVGILFEQGSSRGIRQSSDNGLVTFALTLRNQLVSSIATVDATNGNREALFNLQQEFFTVNNKGAKSYLIGDNYDISRLNKFIKLLLTHRLEVYENNQNVTLNGITYEKGKSYIIPIAQPNSALVQIIFDDKKDYPNVSQLGYGAGFSVAYSTGLSYAQVLSPVRGAKIEVVSEVAINPLQKSNYAYLIDYRDSKSQRLLFKLLEKDILVKSAFRPFSINTAAGVKDFTYGTLLIPVSNQSVSSDELFTLLKELGNKEQVTIIPITTGYSIKGVDLGSDSFRKINKPGVLVVTGGDVSSTEAGEVWHLFDKKLSYPVIRVDYTSFSRVPLKDFNRIIFVSGNYSFLNATALQSLKNWIENGGTLITLNSATQWAISAKLLTRGNATAEKATDNVISPVSRGRQPTSIFETRINLEHPIAFGLTNEILPVSRENTSLLPSDSLNTVSRYTNTPLLNGYIESANRIKGTASIRISSQGSGSIILFAEDPLFRGIWDATERTFVNAVLLGDKTNAARFRY</sequence>
<protein>
    <recommendedName>
        <fullName evidence="2">Peptidase M14 carboxypeptidase A domain-containing protein</fullName>
    </recommendedName>
</protein>
<name>A0A5J4QL53_9ZZZZ</name>
<organism evidence="1">
    <name type="scientific">termite gut metagenome</name>
    <dbReference type="NCBI Taxonomy" id="433724"/>
    <lineage>
        <taxon>unclassified sequences</taxon>
        <taxon>metagenomes</taxon>
        <taxon>organismal metagenomes</taxon>
    </lineage>
</organism>
<dbReference type="InterPro" id="IPR029062">
    <property type="entry name" value="Class_I_gatase-like"/>
</dbReference>
<evidence type="ECO:0000313" key="1">
    <source>
        <dbReference type="EMBL" id="KAA6321674.1"/>
    </source>
</evidence>
<gene>
    <name evidence="1" type="ORF">EZS27_028703</name>
</gene>
<evidence type="ECO:0008006" key="2">
    <source>
        <dbReference type="Google" id="ProtNLM"/>
    </source>
</evidence>
<dbReference type="SUPFAM" id="SSF52317">
    <property type="entry name" value="Class I glutamine amidotransferase-like"/>
    <property type="match status" value="1"/>
</dbReference>
<proteinExistence type="predicted"/>
<feature type="non-terminal residue" evidence="1">
    <location>
        <position position="1"/>
    </location>
</feature>
<comment type="caution">
    <text evidence="1">The sequence shown here is derived from an EMBL/GenBank/DDBJ whole genome shotgun (WGS) entry which is preliminary data.</text>
</comment>
<dbReference type="SUPFAM" id="SSF53187">
    <property type="entry name" value="Zn-dependent exopeptidases"/>
    <property type="match status" value="1"/>
</dbReference>
<dbReference type="EMBL" id="SNRY01003248">
    <property type="protein sequence ID" value="KAA6321674.1"/>
    <property type="molecule type" value="Genomic_DNA"/>
</dbReference>